<reference evidence="1" key="1">
    <citation type="submission" date="2014-01" db="EMBL/GenBank/DDBJ databases">
        <authorList>
            <person name="Brown-Elliot B."/>
            <person name="Wallace R."/>
            <person name="Lenaerts A."/>
            <person name="Ordway D."/>
            <person name="DeGroote M.A."/>
            <person name="Parker T."/>
            <person name="Sizemore C."/>
            <person name="Tallon L.J."/>
            <person name="Sadzewicz L.K."/>
            <person name="Sengamalay N."/>
            <person name="Fraser C.M."/>
            <person name="Hine E."/>
            <person name="Shefchek K.A."/>
            <person name="Das S.P."/>
            <person name="Tettelin H."/>
        </authorList>
    </citation>
    <scope>NUCLEOTIDE SEQUENCE [LARGE SCALE GENOMIC DNA]</scope>
    <source>
        <strain evidence="1">4042</strain>
    </source>
</reference>
<organism evidence="1">
    <name type="scientific">Mycobacterium xenopi 4042</name>
    <dbReference type="NCBI Taxonomy" id="1299334"/>
    <lineage>
        <taxon>Bacteria</taxon>
        <taxon>Bacillati</taxon>
        <taxon>Actinomycetota</taxon>
        <taxon>Actinomycetes</taxon>
        <taxon>Mycobacteriales</taxon>
        <taxon>Mycobacteriaceae</taxon>
        <taxon>Mycobacterium</taxon>
    </lineage>
</organism>
<proteinExistence type="predicted"/>
<dbReference type="EMBL" id="JAOB01000092">
    <property type="protein sequence ID" value="EUA07791.1"/>
    <property type="molecule type" value="Genomic_DNA"/>
</dbReference>
<accession>X7YM02</accession>
<comment type="caution">
    <text evidence="1">The sequence shown here is derived from an EMBL/GenBank/DDBJ whole genome shotgun (WGS) entry which is preliminary data.</text>
</comment>
<keyword evidence="1" id="KW-0560">Oxidoreductase</keyword>
<dbReference type="GO" id="GO:0016491">
    <property type="term" value="F:oxidoreductase activity"/>
    <property type="evidence" value="ECO:0007669"/>
    <property type="project" value="UniProtKB-KW"/>
</dbReference>
<name>X7YM02_MYCXE</name>
<dbReference type="EC" id="1.-.-.-" evidence="1"/>
<gene>
    <name evidence="1" type="ORF">I553_9127</name>
</gene>
<evidence type="ECO:0000313" key="1">
    <source>
        <dbReference type="EMBL" id="EUA07791.1"/>
    </source>
</evidence>
<sequence length="38" mass="4026">MDTFATAGHLSAELDIETTRMLLVEVPAAFHAGCMTSS</sequence>
<dbReference type="PATRIC" id="fig|1299334.3.peg.9669"/>
<protein>
    <submittedName>
        <fullName evidence="1">Linear gramicidin synthetase subunit D domain protein</fullName>
        <ecNumber evidence="1">1.-.-.-</ecNumber>
    </submittedName>
</protein>
<dbReference type="AlphaFoldDB" id="X7YM02"/>